<accession>A0A6J1SMR1</accession>
<gene>
    <name evidence="9" type="primary">LOC113208009</name>
</gene>
<dbReference type="RefSeq" id="XP_026280620.1">
    <property type="nucleotide sequence ID" value="XM_026424835.2"/>
</dbReference>
<dbReference type="EMBL" id="MT373075">
    <property type="protein sequence ID" value="UKS51573.1"/>
    <property type="molecule type" value="mRNA"/>
</dbReference>
<dbReference type="InterPro" id="IPR020818">
    <property type="entry name" value="Chaperonin_GroES"/>
</dbReference>
<name>A0A6J1SMR1_FRAOC</name>
<keyword evidence="3 6" id="KW-0143">Chaperone</keyword>
<dbReference type="FunFam" id="2.30.33.40:FF:000002">
    <property type="entry name" value="10 kDa chaperonin, mitochondrial"/>
    <property type="match status" value="1"/>
</dbReference>
<evidence type="ECO:0000256" key="4">
    <source>
        <dbReference type="ARBA" id="ARBA00029976"/>
    </source>
</evidence>
<dbReference type="PANTHER" id="PTHR10772:SF0">
    <property type="entry name" value="10 KDA HEAT SHOCK PROTEIN, MITOCHONDRIAL"/>
    <property type="match status" value="1"/>
</dbReference>
<dbReference type="GO" id="GO:0046872">
    <property type="term" value="F:metal ion binding"/>
    <property type="evidence" value="ECO:0007669"/>
    <property type="project" value="TreeGrafter"/>
</dbReference>
<dbReference type="HAMAP" id="MF_00580">
    <property type="entry name" value="CH10"/>
    <property type="match status" value="1"/>
</dbReference>
<evidence type="ECO:0000313" key="8">
    <source>
        <dbReference type="Proteomes" id="UP000504606"/>
    </source>
</evidence>
<evidence type="ECO:0000256" key="6">
    <source>
        <dbReference type="RuleBase" id="RU003479"/>
    </source>
</evidence>
<dbReference type="OrthoDB" id="184876at2759"/>
<dbReference type="GeneID" id="113208009"/>
<keyword evidence="8" id="KW-1185">Reference proteome</keyword>
<evidence type="ECO:0000256" key="2">
    <source>
        <dbReference type="ARBA" id="ARBA00018842"/>
    </source>
</evidence>
<evidence type="ECO:0000313" key="9">
    <source>
        <dbReference type="RefSeq" id="XP_026280620.1"/>
    </source>
</evidence>
<reference evidence="9" key="2">
    <citation type="submission" date="2025-04" db="UniProtKB">
        <authorList>
            <consortium name="RefSeq"/>
        </authorList>
    </citation>
    <scope>IDENTIFICATION</scope>
    <source>
        <tissue evidence="9">Whole organism</tissue>
    </source>
</reference>
<dbReference type="KEGG" id="foc:113208009"/>
<dbReference type="GO" id="GO:0051087">
    <property type="term" value="F:protein-folding chaperone binding"/>
    <property type="evidence" value="ECO:0007669"/>
    <property type="project" value="TreeGrafter"/>
</dbReference>
<dbReference type="SMR" id="A0A6J1SMR1"/>
<dbReference type="PANTHER" id="PTHR10772">
    <property type="entry name" value="10 KDA HEAT SHOCK PROTEIN"/>
    <property type="match status" value="1"/>
</dbReference>
<dbReference type="InterPro" id="IPR011032">
    <property type="entry name" value="GroES-like_sf"/>
</dbReference>
<protein>
    <recommendedName>
        <fullName evidence="2">10 kDa heat shock protein, mitochondrial</fullName>
    </recommendedName>
    <alternativeName>
        <fullName evidence="4">10 kDa chaperonin</fullName>
    </alternativeName>
    <alternativeName>
        <fullName evidence="5">Chaperonin 10</fullName>
    </alternativeName>
</protein>
<dbReference type="GO" id="GO:0005759">
    <property type="term" value="C:mitochondrial matrix"/>
    <property type="evidence" value="ECO:0007669"/>
    <property type="project" value="TreeGrafter"/>
</dbReference>
<dbReference type="AlphaFoldDB" id="A0A6J1SMR1"/>
<dbReference type="Proteomes" id="UP000504606">
    <property type="component" value="Unplaced"/>
</dbReference>
<dbReference type="SUPFAM" id="SSF50129">
    <property type="entry name" value="GroES-like"/>
    <property type="match status" value="1"/>
</dbReference>
<reference evidence="7" key="1">
    <citation type="submission" date="2020-04" db="EMBL/GenBank/DDBJ databases">
        <authorList>
            <person name="Du Y."/>
            <person name="Yuan J."/>
            <person name="Qin J."/>
        </authorList>
    </citation>
    <scope>NUCLEOTIDE SEQUENCE</scope>
</reference>
<comment type="similarity">
    <text evidence="1 6">Belongs to the GroES chaperonin family.</text>
</comment>
<organism evidence="8 9">
    <name type="scientific">Frankliniella occidentalis</name>
    <name type="common">Western flower thrips</name>
    <name type="synonym">Euthrips occidentalis</name>
    <dbReference type="NCBI Taxonomy" id="133901"/>
    <lineage>
        <taxon>Eukaryota</taxon>
        <taxon>Metazoa</taxon>
        <taxon>Ecdysozoa</taxon>
        <taxon>Arthropoda</taxon>
        <taxon>Hexapoda</taxon>
        <taxon>Insecta</taxon>
        <taxon>Pterygota</taxon>
        <taxon>Neoptera</taxon>
        <taxon>Paraneoptera</taxon>
        <taxon>Thysanoptera</taxon>
        <taxon>Terebrantia</taxon>
        <taxon>Thripoidea</taxon>
        <taxon>Thripidae</taxon>
        <taxon>Frankliniella</taxon>
    </lineage>
</organism>
<dbReference type="PRINTS" id="PR00297">
    <property type="entry name" value="CHAPERONIN10"/>
</dbReference>
<dbReference type="SMART" id="SM00883">
    <property type="entry name" value="Cpn10"/>
    <property type="match status" value="1"/>
</dbReference>
<dbReference type="CDD" id="cd00320">
    <property type="entry name" value="cpn10"/>
    <property type="match status" value="1"/>
</dbReference>
<dbReference type="GO" id="GO:0005524">
    <property type="term" value="F:ATP binding"/>
    <property type="evidence" value="ECO:0007669"/>
    <property type="project" value="InterPro"/>
</dbReference>
<dbReference type="PROSITE" id="PS00681">
    <property type="entry name" value="CHAPERONINS_CPN10"/>
    <property type="match status" value="1"/>
</dbReference>
<proteinExistence type="evidence at transcript level"/>
<keyword evidence="7 9" id="KW-0346">Stress response</keyword>
<dbReference type="Gene3D" id="2.30.33.40">
    <property type="entry name" value="GroES chaperonin"/>
    <property type="match status" value="1"/>
</dbReference>
<dbReference type="GO" id="GO:0051082">
    <property type="term" value="F:unfolded protein binding"/>
    <property type="evidence" value="ECO:0007669"/>
    <property type="project" value="TreeGrafter"/>
</dbReference>
<evidence type="ECO:0000313" key="7">
    <source>
        <dbReference type="EMBL" id="UKS51573.1"/>
    </source>
</evidence>
<dbReference type="InterPro" id="IPR037124">
    <property type="entry name" value="Chaperonin_GroES_sf"/>
</dbReference>
<evidence type="ECO:0000256" key="3">
    <source>
        <dbReference type="ARBA" id="ARBA00023186"/>
    </source>
</evidence>
<dbReference type="Pfam" id="PF00166">
    <property type="entry name" value="Cpn10"/>
    <property type="match status" value="1"/>
</dbReference>
<evidence type="ECO:0000256" key="1">
    <source>
        <dbReference type="ARBA" id="ARBA00006975"/>
    </source>
</evidence>
<sequence length="110" mass="11627">MASAVAQSALASAKRLVPLFDRVLIQRAEAVTKTKGGIVIPEKAQGKVLTGTVVAVGPGSRNSDGQHVPVSVKVGDQVLLPEYGGTKVELSENKEFQLFRESDILAKIES</sequence>
<dbReference type="InterPro" id="IPR018369">
    <property type="entry name" value="Chaprnonin_Cpn10_CS"/>
</dbReference>
<evidence type="ECO:0000256" key="5">
    <source>
        <dbReference type="ARBA" id="ARBA00031971"/>
    </source>
</evidence>
<dbReference type="GO" id="GO:0044183">
    <property type="term" value="F:protein folding chaperone"/>
    <property type="evidence" value="ECO:0007669"/>
    <property type="project" value="InterPro"/>
</dbReference>